<dbReference type="RefSeq" id="WP_060798002.1">
    <property type="nucleotide sequence ID" value="NZ_JASOXK010000014.1"/>
</dbReference>
<dbReference type="Proteomes" id="UP000235122">
    <property type="component" value="Unassembled WGS sequence"/>
</dbReference>
<proteinExistence type="predicted"/>
<dbReference type="STRING" id="33007.HMPREF3198_01663"/>
<feature type="domain" description="THAP4-like heme-binding" evidence="1">
    <location>
        <begin position="11"/>
        <end position="166"/>
    </location>
</feature>
<dbReference type="InterPro" id="IPR012674">
    <property type="entry name" value="Calycin"/>
</dbReference>
<gene>
    <name evidence="2" type="ORF">CYJ19_02885</name>
</gene>
<reference evidence="2 3" key="1">
    <citation type="submission" date="2017-12" db="EMBL/GenBank/DDBJ databases">
        <title>Phylogenetic diversity of female urinary microbiome.</title>
        <authorList>
            <person name="Thomas-White K."/>
            <person name="Wolfe A.J."/>
        </authorList>
    </citation>
    <scope>NUCLEOTIDE SEQUENCE [LARGE SCALE GENOMIC DNA]</scope>
    <source>
        <strain evidence="2 3">UMB0402</strain>
    </source>
</reference>
<name>A0A2I1IQY6_9ACTO</name>
<protein>
    <submittedName>
        <fullName evidence="2">DUF1794 domain-containing protein</fullName>
    </submittedName>
</protein>
<keyword evidence="3" id="KW-1185">Reference proteome</keyword>
<organism evidence="2 3">
    <name type="scientific">Winkia neuii</name>
    <dbReference type="NCBI Taxonomy" id="33007"/>
    <lineage>
        <taxon>Bacteria</taxon>
        <taxon>Bacillati</taxon>
        <taxon>Actinomycetota</taxon>
        <taxon>Actinomycetes</taxon>
        <taxon>Actinomycetales</taxon>
        <taxon>Actinomycetaceae</taxon>
        <taxon>Winkia</taxon>
    </lineage>
</organism>
<sequence>MFTIDADLPRNLYPLAWLVGSWRGYGSQVVPGGSDRMLIQEVEFAQDGDKLVQTTKTYSAQAKEGTIPVTATAKQGLSQLERGELEWQETATWQVISIDDPGSGPVKALVRVETSGRAQSQGEWDGLASGPRISIKLATQSGAPAKASRMFGLVNSELFWTQDVARGEGGGTDFSGRLGKVQDAD</sequence>
<dbReference type="EMBL" id="PKKO01000001">
    <property type="protein sequence ID" value="PKY73539.1"/>
    <property type="molecule type" value="Genomic_DNA"/>
</dbReference>
<dbReference type="SUPFAM" id="SSF50814">
    <property type="entry name" value="Lipocalins"/>
    <property type="match status" value="1"/>
</dbReference>
<evidence type="ECO:0000313" key="3">
    <source>
        <dbReference type="Proteomes" id="UP000235122"/>
    </source>
</evidence>
<accession>A0A2I1IQY6</accession>
<evidence type="ECO:0000259" key="1">
    <source>
        <dbReference type="Pfam" id="PF08768"/>
    </source>
</evidence>
<dbReference type="InterPro" id="IPR014878">
    <property type="entry name" value="THAP4-like_heme-bd"/>
</dbReference>
<dbReference type="AlphaFoldDB" id="A0A2I1IQY6"/>
<evidence type="ECO:0000313" key="2">
    <source>
        <dbReference type="EMBL" id="PKY73539.1"/>
    </source>
</evidence>
<dbReference type="Pfam" id="PF08768">
    <property type="entry name" value="THAP4_heme-bd"/>
    <property type="match status" value="1"/>
</dbReference>
<dbReference type="Gene3D" id="2.40.128.20">
    <property type="match status" value="1"/>
</dbReference>
<comment type="caution">
    <text evidence="2">The sequence shown here is derived from an EMBL/GenBank/DDBJ whole genome shotgun (WGS) entry which is preliminary data.</text>
</comment>